<sequence length="199" mass="22183">MLCTSHGADSAIHQTLGLLIMVAEDPWESAIQPLLTTTDKALLRMTCRELREKYRRCVQMRVSETLSASPSLHLFTKASLPGKKFSDGTCHFIAGKGRVDMLEYARREEAWDVRTTRAAASNGHLDCLRYAHENGCPWDVSHGCPLGLSTFLAAASNGHEDCLRYAYENDWIIEYELLQEMGTLVVCGTPTKTDAKFVV</sequence>
<name>A0AAE0F0P3_9CHLO</name>
<accession>A0AAE0F0P3</accession>
<dbReference type="AlphaFoldDB" id="A0AAE0F0P3"/>
<dbReference type="InterPro" id="IPR036770">
    <property type="entry name" value="Ankyrin_rpt-contain_sf"/>
</dbReference>
<dbReference type="InterPro" id="IPR002110">
    <property type="entry name" value="Ankyrin_rpt"/>
</dbReference>
<gene>
    <name evidence="1" type="ORF">CYMTET_43343</name>
</gene>
<dbReference type="Proteomes" id="UP001190700">
    <property type="component" value="Unassembled WGS sequence"/>
</dbReference>
<comment type="caution">
    <text evidence="1">The sequence shown here is derived from an EMBL/GenBank/DDBJ whole genome shotgun (WGS) entry which is preliminary data.</text>
</comment>
<organism evidence="1 2">
    <name type="scientific">Cymbomonas tetramitiformis</name>
    <dbReference type="NCBI Taxonomy" id="36881"/>
    <lineage>
        <taxon>Eukaryota</taxon>
        <taxon>Viridiplantae</taxon>
        <taxon>Chlorophyta</taxon>
        <taxon>Pyramimonadophyceae</taxon>
        <taxon>Pyramimonadales</taxon>
        <taxon>Pyramimonadaceae</taxon>
        <taxon>Cymbomonas</taxon>
    </lineage>
</organism>
<keyword evidence="2" id="KW-1185">Reference proteome</keyword>
<reference evidence="1 2" key="1">
    <citation type="journal article" date="2015" name="Genome Biol. Evol.">
        <title>Comparative Genomics of a Bacterivorous Green Alga Reveals Evolutionary Causalities and Consequences of Phago-Mixotrophic Mode of Nutrition.</title>
        <authorList>
            <person name="Burns J.A."/>
            <person name="Paasch A."/>
            <person name="Narechania A."/>
            <person name="Kim E."/>
        </authorList>
    </citation>
    <scope>NUCLEOTIDE SEQUENCE [LARGE SCALE GENOMIC DNA]</scope>
    <source>
        <strain evidence="1 2">PLY_AMNH</strain>
    </source>
</reference>
<protein>
    <submittedName>
        <fullName evidence="1">Uncharacterized protein</fullName>
    </submittedName>
</protein>
<dbReference type="Pfam" id="PF13637">
    <property type="entry name" value="Ank_4"/>
    <property type="match status" value="1"/>
</dbReference>
<proteinExistence type="predicted"/>
<evidence type="ECO:0000313" key="2">
    <source>
        <dbReference type="Proteomes" id="UP001190700"/>
    </source>
</evidence>
<evidence type="ECO:0000313" key="1">
    <source>
        <dbReference type="EMBL" id="KAK3247117.1"/>
    </source>
</evidence>
<dbReference type="Gene3D" id="1.25.40.20">
    <property type="entry name" value="Ankyrin repeat-containing domain"/>
    <property type="match status" value="1"/>
</dbReference>
<dbReference type="EMBL" id="LGRX02029197">
    <property type="protein sequence ID" value="KAK3247117.1"/>
    <property type="molecule type" value="Genomic_DNA"/>
</dbReference>
<dbReference type="SUPFAM" id="SSF48403">
    <property type="entry name" value="Ankyrin repeat"/>
    <property type="match status" value="1"/>
</dbReference>